<dbReference type="Gene3D" id="3.10.10.10">
    <property type="entry name" value="HIV Type 1 Reverse Transcriptase, subunit A, domain 1"/>
    <property type="match status" value="1"/>
</dbReference>
<evidence type="ECO:0000313" key="5">
    <source>
        <dbReference type="Proteomes" id="UP000570595"/>
    </source>
</evidence>
<feature type="compositionally biased region" description="Low complexity" evidence="1">
    <location>
        <begin position="128"/>
        <end position="147"/>
    </location>
</feature>
<accession>A0A7J6KQE3</accession>
<dbReference type="OrthoDB" id="456329at2759"/>
<sequence>HLLSNIPNAKVIPAKSVFDTATQSQSFNSDYELQIDLPISDSKDHYTFKWQPAIVGDGLLLHSEGLLGMDALTFEPQGLCLDLGARKVQVTPFLYDINSLGEASSHPTAASTLTVTPSTTDGCNQQASPSSPTPSTTRGSPSTPTTTEELSHGTSELHDELKTNTVRPVTKSKKSKDPYDLSPLTTSTPSFSAIPQGHTHVETVYQNEWCTVGVLSDNTNQKTFYVDYSDQLLHIVLKNQPKPVSTSHYKLITATREDRQDAEQRLDDLIASNKLIPTPDSDKNNLYSNWYPVRGRKRCRPIVPALKANQLLQQAQRSFPIKDRQVKIDRLLNKFRTTKFAIGYDVKDAYRSIRLGGNAQLLSQVIYNGHNYTYVFMCDGHSTNPPVLELCVQRVIEDILNDPDFADDLTSYMDDIQQLTSLSVSDDNKGTSIITNHFANYNMILTSEPLHGPESNGRTVLGSQLSGDGDYLHFPDDKYAKTIHFDTNNALTYGSALSLLGFITQAWDLLPWHILACKNALTALVSRVRALNEAKWKSSIQDPRLLSLLRRWQQLLRDTPPSPLYKHISVDQPLYVYFDASETLGAMVALQDGKEVLRHQWKWSRKERSLHINIKEATTAYYSLSVIVNYELDTGKKFSSICLFGDNRTANAALSSGKVSASGKQSVLLQRVVDLTYLLIGKRHIDIRYVPTASNPADSGTRSELYSDIINLRDTVDGFSINDFDVDKTETNTNDGKREVADSDFLQACATHCHEQRHAGAPEVEATLKSTFHCPTINLKDLATTVSRSCTTCSLIKTAPGDRQFKNSVDDDYKLPTRVWESASLDVLGPFYTDPVTKKPKFFSINLVDQLSNVIVSLPTIGPPTSTDIQRACNLPHRLYNHAVVNITTDNATIITAADHKLPTIKFHYVPPRCSAFNGHVERRNKLMNERLRRLFATTAFVDDDTWRDSIAKSCYEINTSRQPLADGLTPLDMILETSTSPMDATEICRPSADKWDKWIGFKHLCRDRTVATMIRNTSSGGQLAVGDMVLQHSLEPHPKSSTPWQPTPRTITNIVGNRVLLDDGSWTSTDKLKRFTANLTVQDDDLCIF</sequence>
<dbReference type="AlphaFoldDB" id="A0A7J6KQE3"/>
<name>A0A7J6KQE3_PEROL</name>
<protein>
    <recommendedName>
        <fullName evidence="6">Integrase catalytic domain-containing protein</fullName>
    </recommendedName>
</protein>
<evidence type="ECO:0000313" key="4">
    <source>
        <dbReference type="EMBL" id="KAF4649368.1"/>
    </source>
</evidence>
<proteinExistence type="predicted"/>
<gene>
    <name evidence="4" type="ORF">FOZ61_001406</name>
</gene>
<feature type="compositionally biased region" description="Polar residues" evidence="1">
    <location>
        <begin position="108"/>
        <end position="127"/>
    </location>
</feature>
<dbReference type="Gene3D" id="3.30.420.10">
    <property type="entry name" value="Ribonuclease H-like superfamily/Ribonuclease H"/>
    <property type="match status" value="1"/>
</dbReference>
<feature type="non-terminal residue" evidence="4">
    <location>
        <position position="1090"/>
    </location>
</feature>
<feature type="region of interest" description="Disordered" evidence="1">
    <location>
        <begin position="108"/>
        <end position="193"/>
    </location>
</feature>
<dbReference type="InterPro" id="IPR001584">
    <property type="entry name" value="Integrase_cat-core"/>
</dbReference>
<dbReference type="InterPro" id="IPR043502">
    <property type="entry name" value="DNA/RNA_pol_sf"/>
</dbReference>
<dbReference type="SUPFAM" id="SSF53098">
    <property type="entry name" value="Ribonuclease H-like"/>
    <property type="match status" value="1"/>
</dbReference>
<dbReference type="Gene3D" id="3.30.70.270">
    <property type="match status" value="1"/>
</dbReference>
<evidence type="ECO:0008006" key="6">
    <source>
        <dbReference type="Google" id="ProtNLM"/>
    </source>
</evidence>
<comment type="caution">
    <text evidence="4">The sequence shown here is derived from an EMBL/GenBank/DDBJ whole genome shotgun (WGS) entry which is preliminary data.</text>
</comment>
<dbReference type="Proteomes" id="UP000570595">
    <property type="component" value="Unassembled WGS sequence"/>
</dbReference>
<dbReference type="GO" id="GO:0015074">
    <property type="term" value="P:DNA integration"/>
    <property type="evidence" value="ECO:0007669"/>
    <property type="project" value="InterPro"/>
</dbReference>
<dbReference type="InterPro" id="IPR012337">
    <property type="entry name" value="RNaseH-like_sf"/>
</dbReference>
<organism evidence="4 5">
    <name type="scientific">Perkinsus olseni</name>
    <name type="common">Perkinsus atlanticus</name>
    <dbReference type="NCBI Taxonomy" id="32597"/>
    <lineage>
        <taxon>Eukaryota</taxon>
        <taxon>Sar</taxon>
        <taxon>Alveolata</taxon>
        <taxon>Perkinsozoa</taxon>
        <taxon>Perkinsea</taxon>
        <taxon>Perkinsida</taxon>
        <taxon>Perkinsidae</taxon>
        <taxon>Perkinsus</taxon>
    </lineage>
</organism>
<evidence type="ECO:0000256" key="1">
    <source>
        <dbReference type="SAM" id="MobiDB-lite"/>
    </source>
</evidence>
<feature type="compositionally biased region" description="Low complexity" evidence="1">
    <location>
        <begin position="181"/>
        <end position="190"/>
    </location>
</feature>
<dbReference type="InterPro" id="IPR000477">
    <property type="entry name" value="RT_dom"/>
</dbReference>
<evidence type="ECO:0000259" key="2">
    <source>
        <dbReference type="PROSITE" id="PS50878"/>
    </source>
</evidence>
<dbReference type="InterPro" id="IPR043128">
    <property type="entry name" value="Rev_trsase/Diguanyl_cyclase"/>
</dbReference>
<feature type="compositionally biased region" description="Basic and acidic residues" evidence="1">
    <location>
        <begin position="149"/>
        <end position="162"/>
    </location>
</feature>
<evidence type="ECO:0000259" key="3">
    <source>
        <dbReference type="PROSITE" id="PS50994"/>
    </source>
</evidence>
<dbReference type="PROSITE" id="PS50994">
    <property type="entry name" value="INTEGRASE"/>
    <property type="match status" value="1"/>
</dbReference>
<feature type="domain" description="Reverse transcriptase" evidence="2">
    <location>
        <begin position="257"/>
        <end position="465"/>
    </location>
</feature>
<dbReference type="GO" id="GO:0003676">
    <property type="term" value="F:nucleic acid binding"/>
    <property type="evidence" value="ECO:0007669"/>
    <property type="project" value="InterPro"/>
</dbReference>
<dbReference type="InterPro" id="IPR036397">
    <property type="entry name" value="RNaseH_sf"/>
</dbReference>
<feature type="domain" description="Integrase catalytic" evidence="3">
    <location>
        <begin position="812"/>
        <end position="979"/>
    </location>
</feature>
<dbReference type="EMBL" id="JABAHT010001346">
    <property type="protein sequence ID" value="KAF4649368.1"/>
    <property type="molecule type" value="Genomic_DNA"/>
</dbReference>
<dbReference type="SUPFAM" id="SSF56672">
    <property type="entry name" value="DNA/RNA polymerases"/>
    <property type="match status" value="1"/>
</dbReference>
<reference evidence="4 5" key="1">
    <citation type="submission" date="2020-04" db="EMBL/GenBank/DDBJ databases">
        <title>Perkinsus olseni comparative genomics.</title>
        <authorList>
            <person name="Bogema D.R."/>
        </authorList>
    </citation>
    <scope>NUCLEOTIDE SEQUENCE [LARGE SCALE GENOMIC DNA]</scope>
    <source>
        <strain evidence="4">ATCC PRA-179</strain>
    </source>
</reference>
<dbReference type="PROSITE" id="PS50878">
    <property type="entry name" value="RT_POL"/>
    <property type="match status" value="1"/>
</dbReference>